<feature type="compositionally biased region" description="Basic and acidic residues" evidence="1">
    <location>
        <begin position="54"/>
        <end position="66"/>
    </location>
</feature>
<dbReference type="OrthoDB" id="7873635at2"/>
<dbReference type="EMBL" id="FWFV01000002">
    <property type="protein sequence ID" value="SLN27277.1"/>
    <property type="molecule type" value="Genomic_DNA"/>
</dbReference>
<name>A0A1Y5RX66_9RHOB</name>
<dbReference type="RefSeq" id="WP_085853086.1">
    <property type="nucleotide sequence ID" value="NZ_FOPF01000002.1"/>
</dbReference>
<dbReference type="AlphaFoldDB" id="A0A1Y5RX66"/>
<reference evidence="2 3" key="1">
    <citation type="submission" date="2017-03" db="EMBL/GenBank/DDBJ databases">
        <authorList>
            <person name="Afonso C.L."/>
            <person name="Miller P.J."/>
            <person name="Scott M.A."/>
            <person name="Spackman E."/>
            <person name="Goraichik I."/>
            <person name="Dimitrov K.M."/>
            <person name="Suarez D.L."/>
            <person name="Swayne D.E."/>
        </authorList>
    </citation>
    <scope>NUCLEOTIDE SEQUENCE [LARGE SCALE GENOMIC DNA]</scope>
    <source>
        <strain evidence="2 3">CECT 7066</strain>
    </source>
</reference>
<proteinExistence type="predicted"/>
<dbReference type="Proteomes" id="UP000193870">
    <property type="component" value="Unassembled WGS sequence"/>
</dbReference>
<evidence type="ECO:0000256" key="1">
    <source>
        <dbReference type="SAM" id="MobiDB-lite"/>
    </source>
</evidence>
<organism evidence="2 3">
    <name type="scientific">Palleronia marisminoris</name>
    <dbReference type="NCBI Taxonomy" id="315423"/>
    <lineage>
        <taxon>Bacteria</taxon>
        <taxon>Pseudomonadati</taxon>
        <taxon>Pseudomonadota</taxon>
        <taxon>Alphaproteobacteria</taxon>
        <taxon>Rhodobacterales</taxon>
        <taxon>Roseobacteraceae</taxon>
        <taxon>Palleronia</taxon>
    </lineage>
</organism>
<gene>
    <name evidence="2" type="ORF">PAM7066_01067</name>
</gene>
<protein>
    <submittedName>
        <fullName evidence="2">Uncharacterized protein</fullName>
    </submittedName>
</protein>
<sequence>MFRLLTSKPALILGGILFARWLTRTDHRRVAYAQGEGGTETDPAQFRSAGPNSMRDRQDRWDRVDEAGDESFPASDPPAY</sequence>
<accession>A0A1Y5RX66</accession>
<feature type="region of interest" description="Disordered" evidence="1">
    <location>
        <begin position="33"/>
        <end position="80"/>
    </location>
</feature>
<keyword evidence="3" id="KW-1185">Reference proteome</keyword>
<evidence type="ECO:0000313" key="2">
    <source>
        <dbReference type="EMBL" id="SLN27277.1"/>
    </source>
</evidence>
<evidence type="ECO:0000313" key="3">
    <source>
        <dbReference type="Proteomes" id="UP000193870"/>
    </source>
</evidence>